<organism evidence="3 4">
    <name type="scientific">Massilia niabensis</name>
    <dbReference type="NCBI Taxonomy" id="544910"/>
    <lineage>
        <taxon>Bacteria</taxon>
        <taxon>Pseudomonadati</taxon>
        <taxon>Pseudomonadota</taxon>
        <taxon>Betaproteobacteria</taxon>
        <taxon>Burkholderiales</taxon>
        <taxon>Oxalobacteraceae</taxon>
        <taxon>Telluria group</taxon>
        <taxon>Massilia</taxon>
    </lineage>
</organism>
<dbReference type="EMBL" id="JBHSMU010000004">
    <property type="protein sequence ID" value="MFC5459177.1"/>
    <property type="molecule type" value="Genomic_DNA"/>
</dbReference>
<keyword evidence="4" id="KW-1185">Reference proteome</keyword>
<feature type="transmembrane region" description="Helical" evidence="1">
    <location>
        <begin position="22"/>
        <end position="44"/>
    </location>
</feature>
<feature type="domain" description="AsmA" evidence="2">
    <location>
        <begin position="176"/>
        <end position="571"/>
    </location>
</feature>
<dbReference type="PANTHER" id="PTHR30441:SF9">
    <property type="entry name" value="ASMA FAMILY PROTEIN YHJG"/>
    <property type="match status" value="1"/>
</dbReference>
<dbReference type="RefSeq" id="WP_379780754.1">
    <property type="nucleotide sequence ID" value="NZ_JBHSMU010000004.1"/>
</dbReference>
<keyword evidence="1" id="KW-0472">Membrane</keyword>
<accession>A0ABW0L266</accession>
<dbReference type="Pfam" id="PF05170">
    <property type="entry name" value="AsmA"/>
    <property type="match status" value="1"/>
</dbReference>
<dbReference type="Proteomes" id="UP001596050">
    <property type="component" value="Unassembled WGS sequence"/>
</dbReference>
<proteinExistence type="predicted"/>
<comment type="caution">
    <text evidence="3">The sequence shown here is derived from an EMBL/GenBank/DDBJ whole genome shotgun (WGS) entry which is preliminary data.</text>
</comment>
<dbReference type="PANTHER" id="PTHR30441">
    <property type="entry name" value="DUF748 DOMAIN-CONTAINING PROTEIN"/>
    <property type="match status" value="1"/>
</dbReference>
<dbReference type="InterPro" id="IPR007844">
    <property type="entry name" value="AsmA"/>
</dbReference>
<evidence type="ECO:0000313" key="4">
    <source>
        <dbReference type="Proteomes" id="UP001596050"/>
    </source>
</evidence>
<keyword evidence="1" id="KW-0812">Transmembrane</keyword>
<reference evidence="4" key="1">
    <citation type="journal article" date="2019" name="Int. J. Syst. Evol. Microbiol.">
        <title>The Global Catalogue of Microorganisms (GCM) 10K type strain sequencing project: providing services to taxonomists for standard genome sequencing and annotation.</title>
        <authorList>
            <consortium name="The Broad Institute Genomics Platform"/>
            <consortium name="The Broad Institute Genome Sequencing Center for Infectious Disease"/>
            <person name="Wu L."/>
            <person name="Ma J."/>
        </authorList>
    </citation>
    <scope>NUCLEOTIDE SEQUENCE [LARGE SCALE GENOMIC DNA]</scope>
    <source>
        <strain evidence="4">KACC 12649</strain>
    </source>
</reference>
<protein>
    <submittedName>
        <fullName evidence="3">AsmA family protein</fullName>
    </submittedName>
</protein>
<dbReference type="InterPro" id="IPR052894">
    <property type="entry name" value="AsmA-related"/>
</dbReference>
<gene>
    <name evidence="3" type="ORF">ACFPN5_05070</name>
</gene>
<name>A0ABW0L266_9BURK</name>
<evidence type="ECO:0000259" key="2">
    <source>
        <dbReference type="Pfam" id="PF05170"/>
    </source>
</evidence>
<sequence>MSDTAPQQGAPKQKGDHKKKKIIFGVLATLIAIPVIAIIFILTFDWNKARPWLNAKVSEAIERPFAIRGNLAVQWEVPARSMAAGERRLRDWLPWPHLIANDIHVGNPSHMKQMDMARVRQFSFSLNPLGLLHHTIGIPVLRFDSPYVELQRTDSTHYNWVYKKKDTESKWQLDLERVVLTDGVVRVIDAVTRADVTAQVRTLDKDAKYGVGFKVSGSYNGAPVTGGGRVGQVLSLKDQNTPYPIQADMRSGPARIAVEGTVTSPAKLKAVDLQLELAGRSMAHLYNFIGITLPETPAFSTSGRLKGELDREHGRWTYDRFKGKVGSSDIGGKLVFEGGKPRGKLTGNVHTRQLLFSDLGPLIGGDSNESKKARGVDTVQPGGKVLPVEEFRTERWKAIDADVRYTAESIRREKTLPISKLSTHLIMKDGVITLAPLDFGVAGGTLRSTIRLDGSGAQGKNTIRATAKVSARHIQIKQLFPTIEKMQATVGQINGDAQLSATGASVASLLGSSNGEVKALVNQGTISKMLLEQMGLNVGNIIVTKLFGDKQVQLNCLAADFDVNKGVMQSQVFVVDTAEAIIRVNGTINLANEQMDLTIKPDTKEMRLFTLRAPLYVRGPFGKPDVSVDKGVLALKAGGAAVLAAAAAPVAALIPLINMGPGENSDCGRLVALAKQKPTAPPPGKAKVR</sequence>
<evidence type="ECO:0000313" key="3">
    <source>
        <dbReference type="EMBL" id="MFC5459177.1"/>
    </source>
</evidence>
<evidence type="ECO:0000256" key="1">
    <source>
        <dbReference type="SAM" id="Phobius"/>
    </source>
</evidence>
<keyword evidence="1" id="KW-1133">Transmembrane helix</keyword>